<dbReference type="PANTHER" id="PTHR13887">
    <property type="entry name" value="GLUTATHIONE S-TRANSFERASE KAPPA"/>
    <property type="match status" value="1"/>
</dbReference>
<evidence type="ECO:0000256" key="3">
    <source>
        <dbReference type="SAM" id="SignalP"/>
    </source>
</evidence>
<dbReference type="InterPro" id="IPR013766">
    <property type="entry name" value="Thioredoxin_domain"/>
</dbReference>
<dbReference type="Gene3D" id="3.40.30.10">
    <property type="entry name" value="Glutaredoxin"/>
    <property type="match status" value="1"/>
</dbReference>
<evidence type="ECO:0000313" key="5">
    <source>
        <dbReference type="EMBL" id="TCS62211.1"/>
    </source>
</evidence>
<dbReference type="AlphaFoldDB" id="A0A4V6NYI1"/>
<organism evidence="5 6">
    <name type="scientific">Varunaivibrio sulfuroxidans</name>
    <dbReference type="NCBI Taxonomy" id="1773489"/>
    <lineage>
        <taxon>Bacteria</taxon>
        <taxon>Pseudomonadati</taxon>
        <taxon>Pseudomonadota</taxon>
        <taxon>Alphaproteobacteria</taxon>
        <taxon>Rhodospirillales</taxon>
        <taxon>Magnetovibrionaceae</taxon>
        <taxon>Varunaivibrio</taxon>
    </lineage>
</organism>
<comment type="caution">
    <text evidence="5">The sequence shown here is derived from an EMBL/GenBank/DDBJ whole genome shotgun (WGS) entry which is preliminary data.</text>
</comment>
<keyword evidence="6" id="KW-1185">Reference proteome</keyword>
<feature type="signal peptide" evidence="3">
    <location>
        <begin position="1"/>
        <end position="26"/>
    </location>
</feature>
<feature type="chain" id="PRO_5020851831" evidence="3">
    <location>
        <begin position="27"/>
        <end position="208"/>
    </location>
</feature>
<protein>
    <submittedName>
        <fullName evidence="5">Protein-disulfide isomerase</fullName>
    </submittedName>
</protein>
<dbReference type="OrthoDB" id="8478320at2"/>
<dbReference type="Pfam" id="PF13462">
    <property type="entry name" value="Thioredoxin_4"/>
    <property type="match status" value="1"/>
</dbReference>
<dbReference type="RefSeq" id="WP_132939284.1">
    <property type="nucleotide sequence ID" value="NZ_CP119676.1"/>
</dbReference>
<accession>A0A4V6NYI1</accession>
<evidence type="ECO:0000259" key="4">
    <source>
        <dbReference type="PROSITE" id="PS51352"/>
    </source>
</evidence>
<dbReference type="GO" id="GO:0016853">
    <property type="term" value="F:isomerase activity"/>
    <property type="evidence" value="ECO:0007669"/>
    <property type="project" value="UniProtKB-KW"/>
</dbReference>
<evidence type="ECO:0000256" key="2">
    <source>
        <dbReference type="ARBA" id="ARBA00005791"/>
    </source>
</evidence>
<comment type="similarity">
    <text evidence="2">Belongs to the thioredoxin family. DsbA subfamily.</text>
</comment>
<dbReference type="Proteomes" id="UP000295304">
    <property type="component" value="Unassembled WGS sequence"/>
</dbReference>
<comment type="function">
    <text evidence="1">May be required for disulfide bond formation in some proteins.</text>
</comment>
<dbReference type="PROSITE" id="PS51352">
    <property type="entry name" value="THIOREDOXIN_2"/>
    <property type="match status" value="1"/>
</dbReference>
<dbReference type="InterPro" id="IPR012336">
    <property type="entry name" value="Thioredoxin-like_fold"/>
</dbReference>
<dbReference type="InterPro" id="IPR036249">
    <property type="entry name" value="Thioredoxin-like_sf"/>
</dbReference>
<evidence type="ECO:0000313" key="6">
    <source>
        <dbReference type="Proteomes" id="UP000295304"/>
    </source>
</evidence>
<dbReference type="PANTHER" id="PTHR13887:SF56">
    <property type="entry name" value="THIOREDOXIN-LIKE REDUCTASE RV2466C"/>
    <property type="match status" value="1"/>
</dbReference>
<sequence length="208" mass="22332">MSRTTPILVFAFILVASVVAPLGARAANVSLDEALSPKVMGDANAPLTLNEYSSMSCPHCAAFDLETLPLIKKEYIDTGKLKLVYHDFPLNSPALAAAMVLRCAGNEKYFALMDMLFRTQAQWAASSDPVAGIKEVVRFAAISDTDVDECLSNATLLRAIQDASQKAQKDLGVNSTPTFFLKGTKIPGALSIADFRSLIDSKLKAMGK</sequence>
<evidence type="ECO:0000256" key="1">
    <source>
        <dbReference type="ARBA" id="ARBA00003565"/>
    </source>
</evidence>
<name>A0A4V6NYI1_9PROT</name>
<gene>
    <name evidence="5" type="ORF">EDD55_106169</name>
</gene>
<reference evidence="5 6" key="1">
    <citation type="submission" date="2019-03" db="EMBL/GenBank/DDBJ databases">
        <title>Genomic Encyclopedia of Type Strains, Phase IV (KMG-IV): sequencing the most valuable type-strain genomes for metagenomic binning, comparative biology and taxonomic classification.</title>
        <authorList>
            <person name="Goeker M."/>
        </authorList>
    </citation>
    <scope>NUCLEOTIDE SEQUENCE [LARGE SCALE GENOMIC DNA]</scope>
    <source>
        <strain evidence="5 6">DSM 101688</strain>
    </source>
</reference>
<keyword evidence="3" id="KW-0732">Signal</keyword>
<feature type="domain" description="Thioredoxin" evidence="4">
    <location>
        <begin position="20"/>
        <end position="204"/>
    </location>
</feature>
<keyword evidence="5" id="KW-0413">Isomerase</keyword>
<proteinExistence type="inferred from homology"/>
<dbReference type="EMBL" id="SLZW01000006">
    <property type="protein sequence ID" value="TCS62211.1"/>
    <property type="molecule type" value="Genomic_DNA"/>
</dbReference>
<dbReference type="SUPFAM" id="SSF52833">
    <property type="entry name" value="Thioredoxin-like"/>
    <property type="match status" value="1"/>
</dbReference>